<dbReference type="AlphaFoldDB" id="A0A6B9VE09"/>
<evidence type="ECO:0000313" key="3">
    <source>
        <dbReference type="EMBL" id="QHN78901.1"/>
    </source>
</evidence>
<organism evidence="3 4">
    <name type="scientific">Arachis hypogaea</name>
    <name type="common">Peanut</name>
    <dbReference type="NCBI Taxonomy" id="3818"/>
    <lineage>
        <taxon>Eukaryota</taxon>
        <taxon>Viridiplantae</taxon>
        <taxon>Streptophyta</taxon>
        <taxon>Embryophyta</taxon>
        <taxon>Tracheophyta</taxon>
        <taxon>Spermatophyta</taxon>
        <taxon>Magnoliopsida</taxon>
        <taxon>eudicotyledons</taxon>
        <taxon>Gunneridae</taxon>
        <taxon>Pentapetalae</taxon>
        <taxon>rosids</taxon>
        <taxon>fabids</taxon>
        <taxon>Fabales</taxon>
        <taxon>Fabaceae</taxon>
        <taxon>Papilionoideae</taxon>
        <taxon>50 kb inversion clade</taxon>
        <taxon>dalbergioids sensu lato</taxon>
        <taxon>Dalbergieae</taxon>
        <taxon>Pterocarpus clade</taxon>
        <taxon>Arachis</taxon>
    </lineage>
</organism>
<keyword evidence="2" id="KW-0812">Transmembrane</keyword>
<proteinExistence type="predicted"/>
<sequence>MARQVTSEAETWLTRSNKVTVMAAPAVIPAATPQAQRTGVAELSHGEVEQLNGDEAQPFERQWRGTQPFLFKLDEAAAGVASTAAPKRGGDTAEAPSSTDSCAALPSSLNGVDGVLLSPRQGQRRWRGGLDGDGDGMVAAKPSTPARPSSSPPPLLCGPFPYFALLPPFFLSFIFLMYLLKGKKGCGCVARG</sequence>
<protein>
    <submittedName>
        <fullName evidence="3">Uncharacterized protein</fullName>
    </submittedName>
</protein>
<dbReference type="Proteomes" id="UP000464620">
    <property type="component" value="Chromosome B09"/>
</dbReference>
<gene>
    <name evidence="3" type="ORF">DS421_19g665440</name>
</gene>
<name>A0A6B9VE09_ARAHY</name>
<feature type="transmembrane region" description="Helical" evidence="2">
    <location>
        <begin position="160"/>
        <end position="180"/>
    </location>
</feature>
<evidence type="ECO:0000256" key="1">
    <source>
        <dbReference type="SAM" id="MobiDB-lite"/>
    </source>
</evidence>
<evidence type="ECO:0000256" key="2">
    <source>
        <dbReference type="SAM" id="Phobius"/>
    </source>
</evidence>
<accession>A0A6B9VE09</accession>
<keyword evidence="2" id="KW-0472">Membrane</keyword>
<keyword evidence="2" id="KW-1133">Transmembrane helix</keyword>
<dbReference type="EMBL" id="CP031001">
    <property type="protein sequence ID" value="QHN78901.1"/>
    <property type="molecule type" value="Genomic_DNA"/>
</dbReference>
<reference evidence="3 4" key="1">
    <citation type="submission" date="2020-01" db="EMBL/GenBank/DDBJ databases">
        <title>Genome sequence of Arachis hypogaea, cultivar Shitouqi.</title>
        <authorList>
            <person name="Zhuang W."/>
            <person name="Chen H."/>
            <person name="Varshney R."/>
            <person name="Wang D."/>
            <person name="Ming R."/>
        </authorList>
    </citation>
    <scope>NUCLEOTIDE SEQUENCE [LARGE SCALE GENOMIC DNA]</scope>
    <source>
        <tissue evidence="3">Young leaf</tissue>
    </source>
</reference>
<evidence type="ECO:0000313" key="4">
    <source>
        <dbReference type="Proteomes" id="UP000464620"/>
    </source>
</evidence>
<feature type="region of interest" description="Disordered" evidence="1">
    <location>
        <begin position="127"/>
        <end position="152"/>
    </location>
</feature>